<dbReference type="PROSITE" id="PS50112">
    <property type="entry name" value="PAS"/>
    <property type="match status" value="2"/>
</dbReference>
<dbReference type="InterPro" id="IPR005467">
    <property type="entry name" value="His_kinase_dom"/>
</dbReference>
<evidence type="ECO:0000259" key="14">
    <source>
        <dbReference type="PROSITE" id="PS50110"/>
    </source>
</evidence>
<dbReference type="PANTHER" id="PTHR45339:SF1">
    <property type="entry name" value="HYBRID SIGNAL TRANSDUCTION HISTIDINE KINASE J"/>
    <property type="match status" value="1"/>
</dbReference>
<dbReference type="SUPFAM" id="SSF52172">
    <property type="entry name" value="CheY-like"/>
    <property type="match status" value="2"/>
</dbReference>
<dbReference type="CDD" id="cd00082">
    <property type="entry name" value="HisKA"/>
    <property type="match status" value="1"/>
</dbReference>
<keyword evidence="8" id="KW-0902">Two-component regulatory system</keyword>
<evidence type="ECO:0000259" key="16">
    <source>
        <dbReference type="PROSITE" id="PS50113"/>
    </source>
</evidence>
<feature type="domain" description="Histidine kinase" evidence="13">
    <location>
        <begin position="869"/>
        <end position="1092"/>
    </location>
</feature>
<dbReference type="InterPro" id="IPR003594">
    <property type="entry name" value="HATPase_dom"/>
</dbReference>
<evidence type="ECO:0000256" key="9">
    <source>
        <dbReference type="ARBA" id="ARBA00064003"/>
    </source>
</evidence>
<keyword evidence="12" id="KW-0175">Coiled coil</keyword>
<keyword evidence="5" id="KW-0547">Nucleotide-binding</keyword>
<dbReference type="Pfam" id="PF08447">
    <property type="entry name" value="PAS_3"/>
    <property type="match status" value="2"/>
</dbReference>
<dbReference type="SUPFAM" id="SSF55785">
    <property type="entry name" value="PYP-like sensor domain (PAS domain)"/>
    <property type="match status" value="4"/>
</dbReference>
<dbReference type="InterPro" id="IPR001610">
    <property type="entry name" value="PAC"/>
</dbReference>
<dbReference type="Pfam" id="PF00072">
    <property type="entry name" value="Response_reg"/>
    <property type="match status" value="2"/>
</dbReference>
<proteinExistence type="predicted"/>
<dbReference type="Pfam" id="PF01590">
    <property type="entry name" value="GAF"/>
    <property type="match status" value="1"/>
</dbReference>
<feature type="coiled-coil region" evidence="12">
    <location>
        <begin position="835"/>
        <end position="869"/>
    </location>
</feature>
<feature type="domain" description="PAC" evidence="16">
    <location>
        <begin position="310"/>
        <end position="361"/>
    </location>
</feature>
<sequence length="1377" mass="155272">MIDQSILGYAYCRIIVNDQQEPIDYEFVEVNSAFERLAGHKPGTVLHQKLSELFPDIHQDNLDWIRICGQVALNDGNEERMHYSKRLDRWYKVQIYSPEKYYFIGTFSDITAEIKEKEKLERFFSVNLDLLCIADSEGNFVKVNKAWETILGYPSAELEQKKFYEFIHPDDLPATHATMQKLARQEKVHHFTNRYRTKDGSFRYIEWCSHPYGDLIYASARDITERRLAEEELNVHKDLLDETGKMAKVGGWELDVKTHKTKWTEEIFHIYELPLDFDSNLVNGISYYHPQDRGIIENAVENAMVNGQSYDMEVRFISAKGKHKWVHCIGKPYYENGEIKKIVGAFQDITDRKITEEKLNSLIDLDNLIIRASSALIQLDEDSLDATVNKVLEEVGTYAGVDRAYLFVFAEDASTVSNTHEWCAEGIDPEKDNLQDIPQELIPTWIDTLRAKQEVHIPEVSQLPESWKAERELLESQGIKTLLALPILVGSQLYGFIGFDAVRNTKSWNETARQLLRVMADNLGSTLARLKEIKERKQIAETLKLQIDEFHGIFKAIPDLYFKLNKEGIIRSFMAGKKSLLYAEPEAFLGKNLAEVLPPPVVEAVKQGIQRALDQNNLVLVEYSLLLPDGEHIFEARIHPAENQKVIAVSRDITERKRSEEALKEQYKLGEAITRAQTQFIKQTQVRQAFESLLADLLSLTRSEYGFIGEVLFREDGLPYLKTHAITNIAWNEATQELYENSAATGMVFDNLESLFGAALTTREPVISNDPYHDPRRGGLPDGHPALNSFLAIPINVSGRLVGMMGISNRPGGYTPQLVQFLKPLTSVIGQLIEALRVKTAQQKAELELQAAKEQAERANRAKSEFLANMSHEIRTPLNGVIGFTELLANTRLESVQRQYVHYANTSAHSLLDIINNILDFSKIEAGKLELESIKTDVIELVEQVADIIKHSSSQKGLELLLNLDARAPRFIMTDPVRIKQVLTNLLSNAVKFTEKGEIEIKLEFEPSGASEQQGYFVFSVRDTGIGITDTQREKLFKAFTQADTSTTRKYGGTGLGLVISNRLLQKMDSVLDLESRDGRGSTFSFRLLLDFENGPPLLSAASKLVKRALIVDDNANNRLILQNTLQQWDIEVESAPNGLEALGTLEKAASFDVIIVDYNMPYLNGIETIRMIREKLRLSPGKQPIILLHSSSDDQTIHEECNKLGVVFRLVKPVKQSELLHCLRNVRDSQPASSAEGPALAIPTGTAAAPSGVKVLIVEDVSVNMLLIKTLVERLVPGVFIVEAHDGLQAVEKAGQFQPDLIFMDIQMPHLDGYAATREIRAREKDQRVPIIALTAGAIEGEKERCLDAGMDDYLTKPIALPALKQVLSQYMQELS</sequence>
<dbReference type="FunFam" id="3.30.565.10:FF:000010">
    <property type="entry name" value="Sensor histidine kinase RcsC"/>
    <property type="match status" value="1"/>
</dbReference>
<dbReference type="InterPro" id="IPR003018">
    <property type="entry name" value="GAF"/>
</dbReference>
<evidence type="ECO:0000256" key="2">
    <source>
        <dbReference type="ARBA" id="ARBA00012438"/>
    </source>
</evidence>
<dbReference type="Gene3D" id="3.30.565.10">
    <property type="entry name" value="Histidine kinase-like ATPase, C-terminal domain"/>
    <property type="match status" value="1"/>
</dbReference>
<evidence type="ECO:0000313" key="17">
    <source>
        <dbReference type="EMBL" id="MBB5283087.1"/>
    </source>
</evidence>
<evidence type="ECO:0000256" key="6">
    <source>
        <dbReference type="ARBA" id="ARBA00022777"/>
    </source>
</evidence>
<feature type="domain" description="PAS" evidence="15">
    <location>
        <begin position="546"/>
        <end position="616"/>
    </location>
</feature>
<dbReference type="SMART" id="SM00065">
    <property type="entry name" value="GAF"/>
    <property type="match status" value="2"/>
</dbReference>
<evidence type="ECO:0000259" key="13">
    <source>
        <dbReference type="PROSITE" id="PS50109"/>
    </source>
</evidence>
<dbReference type="Proteomes" id="UP000557307">
    <property type="component" value="Unassembled WGS sequence"/>
</dbReference>
<dbReference type="PRINTS" id="PR00344">
    <property type="entry name" value="BCTRLSENSOR"/>
</dbReference>
<evidence type="ECO:0000256" key="12">
    <source>
        <dbReference type="SAM" id="Coils"/>
    </source>
</evidence>
<dbReference type="InterPro" id="IPR001789">
    <property type="entry name" value="Sig_transdc_resp-reg_receiver"/>
</dbReference>
<feature type="domain" description="PAS" evidence="15">
    <location>
        <begin position="116"/>
        <end position="186"/>
    </location>
</feature>
<evidence type="ECO:0000256" key="10">
    <source>
        <dbReference type="ARBA" id="ARBA00068150"/>
    </source>
</evidence>
<dbReference type="Gene3D" id="3.30.450.40">
    <property type="match status" value="2"/>
</dbReference>
<keyword evidence="6" id="KW-0418">Kinase</keyword>
<dbReference type="PROSITE" id="PS50113">
    <property type="entry name" value="PAC"/>
    <property type="match status" value="1"/>
</dbReference>
<dbReference type="InterPro" id="IPR011006">
    <property type="entry name" value="CheY-like_superfamily"/>
</dbReference>
<feature type="domain" description="Response regulatory" evidence="14">
    <location>
        <begin position="1108"/>
        <end position="1228"/>
    </location>
</feature>
<dbReference type="InterPro" id="IPR003661">
    <property type="entry name" value="HisK_dim/P_dom"/>
</dbReference>
<dbReference type="GO" id="GO:0005524">
    <property type="term" value="F:ATP binding"/>
    <property type="evidence" value="ECO:0007669"/>
    <property type="project" value="UniProtKB-KW"/>
</dbReference>
<dbReference type="InterPro" id="IPR013656">
    <property type="entry name" value="PAS_4"/>
</dbReference>
<reference evidence="17 18" key="1">
    <citation type="submission" date="2020-08" db="EMBL/GenBank/DDBJ databases">
        <title>Genomic Encyclopedia of Type Strains, Phase IV (KMG-IV): sequencing the most valuable type-strain genomes for metagenomic binning, comparative biology and taxonomic classification.</title>
        <authorList>
            <person name="Goeker M."/>
        </authorList>
    </citation>
    <scope>NUCLEOTIDE SEQUENCE [LARGE SCALE GENOMIC DNA]</scope>
    <source>
        <strain evidence="17 18">DSM 105074</strain>
    </source>
</reference>
<comment type="caution">
    <text evidence="17">The sequence shown here is derived from an EMBL/GenBank/DDBJ whole genome shotgun (WGS) entry which is preliminary data.</text>
</comment>
<dbReference type="InterPro" id="IPR035965">
    <property type="entry name" value="PAS-like_dom_sf"/>
</dbReference>
<dbReference type="PROSITE" id="PS50109">
    <property type="entry name" value="HIS_KIN"/>
    <property type="match status" value="1"/>
</dbReference>
<dbReference type="SUPFAM" id="SSF55874">
    <property type="entry name" value="ATPase domain of HSP90 chaperone/DNA topoisomerase II/histidine kinase"/>
    <property type="match status" value="1"/>
</dbReference>
<organism evidence="17 18">
    <name type="scientific">Rhabdobacter roseus</name>
    <dbReference type="NCBI Taxonomy" id="1655419"/>
    <lineage>
        <taxon>Bacteria</taxon>
        <taxon>Pseudomonadati</taxon>
        <taxon>Bacteroidota</taxon>
        <taxon>Cytophagia</taxon>
        <taxon>Cytophagales</taxon>
        <taxon>Cytophagaceae</taxon>
        <taxon>Rhabdobacter</taxon>
    </lineage>
</organism>
<keyword evidence="7" id="KW-0067">ATP-binding</keyword>
<evidence type="ECO:0000256" key="11">
    <source>
        <dbReference type="PROSITE-ProRule" id="PRU00169"/>
    </source>
</evidence>
<dbReference type="Pfam" id="PF00512">
    <property type="entry name" value="HisKA"/>
    <property type="match status" value="1"/>
</dbReference>
<protein>
    <recommendedName>
        <fullName evidence="10">Sensory/regulatory protein RpfC</fullName>
        <ecNumber evidence="2">2.7.13.3</ecNumber>
    </recommendedName>
</protein>
<accession>A0A840TMU7</accession>
<dbReference type="Pfam" id="PF02518">
    <property type="entry name" value="HATPase_c"/>
    <property type="match status" value="1"/>
</dbReference>
<keyword evidence="18" id="KW-1185">Reference proteome</keyword>
<dbReference type="Gene3D" id="3.40.50.2300">
    <property type="match status" value="2"/>
</dbReference>
<evidence type="ECO:0000259" key="15">
    <source>
        <dbReference type="PROSITE" id="PS50112"/>
    </source>
</evidence>
<keyword evidence="3 11" id="KW-0597">Phosphoprotein</keyword>
<dbReference type="InterPro" id="IPR013655">
    <property type="entry name" value="PAS_fold_3"/>
</dbReference>
<keyword evidence="4" id="KW-0808">Transferase</keyword>
<dbReference type="InterPro" id="IPR029016">
    <property type="entry name" value="GAF-like_dom_sf"/>
</dbReference>
<dbReference type="SUPFAM" id="SSF47384">
    <property type="entry name" value="Homodimeric domain of signal transducing histidine kinase"/>
    <property type="match status" value="1"/>
</dbReference>
<dbReference type="CDD" id="cd00130">
    <property type="entry name" value="PAS"/>
    <property type="match status" value="3"/>
</dbReference>
<dbReference type="Gene3D" id="3.30.450.20">
    <property type="entry name" value="PAS domain"/>
    <property type="match status" value="4"/>
</dbReference>
<feature type="modified residue" description="4-aspartylphosphate" evidence="11">
    <location>
        <position position="1158"/>
    </location>
</feature>
<dbReference type="SMART" id="SM00388">
    <property type="entry name" value="HisKA"/>
    <property type="match status" value="1"/>
</dbReference>
<evidence type="ECO:0000256" key="1">
    <source>
        <dbReference type="ARBA" id="ARBA00000085"/>
    </source>
</evidence>
<comment type="catalytic activity">
    <reaction evidence="1">
        <text>ATP + protein L-histidine = ADP + protein N-phospho-L-histidine.</text>
        <dbReference type="EC" id="2.7.13.3"/>
    </reaction>
</comment>
<dbReference type="PROSITE" id="PS50110">
    <property type="entry name" value="RESPONSE_REGULATORY"/>
    <property type="match status" value="2"/>
</dbReference>
<dbReference type="CDD" id="cd16922">
    <property type="entry name" value="HATPase_EvgS-ArcB-TorS-like"/>
    <property type="match status" value="1"/>
</dbReference>
<dbReference type="CDD" id="cd17546">
    <property type="entry name" value="REC_hyHK_CKI1_RcsC-like"/>
    <property type="match status" value="1"/>
</dbReference>
<evidence type="ECO:0000256" key="7">
    <source>
        <dbReference type="ARBA" id="ARBA00022840"/>
    </source>
</evidence>
<comment type="subunit">
    <text evidence="9">At low DSF concentrations, interacts with RpfF.</text>
</comment>
<dbReference type="NCBIfam" id="TIGR00229">
    <property type="entry name" value="sensory_box"/>
    <property type="match status" value="2"/>
</dbReference>
<dbReference type="SMART" id="SM00086">
    <property type="entry name" value="PAC"/>
    <property type="match status" value="3"/>
</dbReference>
<dbReference type="InterPro" id="IPR036890">
    <property type="entry name" value="HATPase_C_sf"/>
</dbReference>
<dbReference type="InterPro" id="IPR000700">
    <property type="entry name" value="PAS-assoc_C"/>
</dbReference>
<dbReference type="PANTHER" id="PTHR45339">
    <property type="entry name" value="HYBRID SIGNAL TRANSDUCTION HISTIDINE KINASE J"/>
    <property type="match status" value="1"/>
</dbReference>
<dbReference type="SUPFAM" id="SSF55781">
    <property type="entry name" value="GAF domain-like"/>
    <property type="match status" value="2"/>
</dbReference>
<dbReference type="EC" id="2.7.13.3" evidence="2"/>
<dbReference type="Pfam" id="PF13426">
    <property type="entry name" value="PAS_9"/>
    <property type="match status" value="1"/>
</dbReference>
<dbReference type="GO" id="GO:0000155">
    <property type="term" value="F:phosphorelay sensor kinase activity"/>
    <property type="evidence" value="ECO:0007669"/>
    <property type="project" value="InterPro"/>
</dbReference>
<dbReference type="SMART" id="SM00091">
    <property type="entry name" value="PAS"/>
    <property type="match status" value="3"/>
</dbReference>
<evidence type="ECO:0000256" key="3">
    <source>
        <dbReference type="ARBA" id="ARBA00022553"/>
    </source>
</evidence>
<dbReference type="SMART" id="SM00387">
    <property type="entry name" value="HATPase_c"/>
    <property type="match status" value="1"/>
</dbReference>
<evidence type="ECO:0000256" key="4">
    <source>
        <dbReference type="ARBA" id="ARBA00022679"/>
    </source>
</evidence>
<dbReference type="Pfam" id="PF13185">
    <property type="entry name" value="GAF_2"/>
    <property type="match status" value="1"/>
</dbReference>
<evidence type="ECO:0000256" key="5">
    <source>
        <dbReference type="ARBA" id="ARBA00022741"/>
    </source>
</evidence>
<gene>
    <name evidence="17" type="ORF">HNQ92_001213</name>
</gene>
<name>A0A840TMU7_9BACT</name>
<evidence type="ECO:0000256" key="8">
    <source>
        <dbReference type="ARBA" id="ARBA00023012"/>
    </source>
</evidence>
<dbReference type="SMART" id="SM00448">
    <property type="entry name" value="REC"/>
    <property type="match status" value="2"/>
</dbReference>
<dbReference type="FunFam" id="1.10.287.130:FF:000002">
    <property type="entry name" value="Two-component osmosensing histidine kinase"/>
    <property type="match status" value="1"/>
</dbReference>
<dbReference type="InterPro" id="IPR036097">
    <property type="entry name" value="HisK_dim/P_sf"/>
</dbReference>
<dbReference type="Gene3D" id="2.10.70.100">
    <property type="match status" value="1"/>
</dbReference>
<dbReference type="CDD" id="cd00156">
    <property type="entry name" value="REC"/>
    <property type="match status" value="1"/>
</dbReference>
<dbReference type="InterPro" id="IPR004358">
    <property type="entry name" value="Sig_transdc_His_kin-like_C"/>
</dbReference>
<feature type="modified residue" description="4-aspartylphosphate" evidence="11">
    <location>
        <position position="1306"/>
    </location>
</feature>
<dbReference type="EMBL" id="JACHGF010000002">
    <property type="protein sequence ID" value="MBB5283087.1"/>
    <property type="molecule type" value="Genomic_DNA"/>
</dbReference>
<feature type="domain" description="Response regulatory" evidence="14">
    <location>
        <begin position="1255"/>
        <end position="1373"/>
    </location>
</feature>
<dbReference type="InterPro" id="IPR000014">
    <property type="entry name" value="PAS"/>
</dbReference>
<dbReference type="Gene3D" id="1.10.287.130">
    <property type="match status" value="1"/>
</dbReference>
<evidence type="ECO:0000313" key="18">
    <source>
        <dbReference type="Proteomes" id="UP000557307"/>
    </source>
</evidence>
<dbReference type="Pfam" id="PF08448">
    <property type="entry name" value="PAS_4"/>
    <property type="match status" value="1"/>
</dbReference>